<gene>
    <name evidence="1" type="ORF">SAMN06295912_12244</name>
</gene>
<keyword evidence="2" id="KW-1185">Reference proteome</keyword>
<organism evidence="1 2">
    <name type="scientific">Edaphosphingomonas laterariae</name>
    <dbReference type="NCBI Taxonomy" id="861865"/>
    <lineage>
        <taxon>Bacteria</taxon>
        <taxon>Pseudomonadati</taxon>
        <taxon>Pseudomonadota</taxon>
        <taxon>Alphaproteobacteria</taxon>
        <taxon>Sphingomonadales</taxon>
        <taxon>Rhizorhabdaceae</taxon>
        <taxon>Edaphosphingomonas</taxon>
    </lineage>
</organism>
<dbReference type="RefSeq" id="WP_144033820.1">
    <property type="nucleotide sequence ID" value="NZ_FZOS01000022.1"/>
</dbReference>
<proteinExistence type="predicted"/>
<sequence>MADQNQACELLGHVGDDPFAWLGRKVEQREVLRFMVDGRAVYPLLQFDLAAHRIYPAMRHLLAMEPTISATSACSIG</sequence>
<name>A0A239I822_9SPHN</name>
<dbReference type="AlphaFoldDB" id="A0A239I822"/>
<evidence type="ECO:0000313" key="2">
    <source>
        <dbReference type="Proteomes" id="UP000198281"/>
    </source>
</evidence>
<evidence type="ECO:0000313" key="1">
    <source>
        <dbReference type="EMBL" id="SNS89707.1"/>
    </source>
</evidence>
<reference evidence="2" key="1">
    <citation type="submission" date="2017-06" db="EMBL/GenBank/DDBJ databases">
        <authorList>
            <person name="Varghese N."/>
            <person name="Submissions S."/>
        </authorList>
    </citation>
    <scope>NUCLEOTIDE SEQUENCE [LARGE SCALE GENOMIC DNA]</scope>
    <source>
        <strain evidence="2">LNB2</strain>
    </source>
</reference>
<dbReference type="OrthoDB" id="7777901at2"/>
<dbReference type="Proteomes" id="UP000198281">
    <property type="component" value="Unassembled WGS sequence"/>
</dbReference>
<accession>A0A239I822</accession>
<protein>
    <submittedName>
        <fullName evidence="1">Uncharacterized protein</fullName>
    </submittedName>
</protein>
<dbReference type="EMBL" id="FZOS01000022">
    <property type="protein sequence ID" value="SNS89707.1"/>
    <property type="molecule type" value="Genomic_DNA"/>
</dbReference>